<feature type="signal peptide" evidence="2">
    <location>
        <begin position="1"/>
        <end position="18"/>
    </location>
</feature>
<feature type="region of interest" description="Disordered" evidence="1">
    <location>
        <begin position="110"/>
        <end position="140"/>
    </location>
</feature>
<protein>
    <submittedName>
        <fullName evidence="3">Uncharacterized protein</fullName>
    </submittedName>
</protein>
<evidence type="ECO:0000256" key="1">
    <source>
        <dbReference type="SAM" id="MobiDB-lite"/>
    </source>
</evidence>
<gene>
    <name evidence="3" type="ORF">LTR62_007667</name>
</gene>
<feature type="compositionally biased region" description="Basic and acidic residues" evidence="1">
    <location>
        <begin position="285"/>
        <end position="295"/>
    </location>
</feature>
<dbReference type="AlphaFoldDB" id="A0AAN7YHQ3"/>
<proteinExistence type="predicted"/>
<dbReference type="Proteomes" id="UP001310890">
    <property type="component" value="Unassembled WGS sequence"/>
</dbReference>
<evidence type="ECO:0000256" key="2">
    <source>
        <dbReference type="SAM" id="SignalP"/>
    </source>
</evidence>
<feature type="region of interest" description="Disordered" evidence="1">
    <location>
        <begin position="212"/>
        <end position="231"/>
    </location>
</feature>
<feature type="compositionally biased region" description="Basic and acidic residues" evidence="1">
    <location>
        <begin position="49"/>
        <end position="68"/>
    </location>
</feature>
<name>A0AAN7YHQ3_9PEZI</name>
<feature type="region of interest" description="Disordered" evidence="1">
    <location>
        <begin position="244"/>
        <end position="266"/>
    </location>
</feature>
<dbReference type="EMBL" id="JAVRRL010000074">
    <property type="protein sequence ID" value="KAK5108952.1"/>
    <property type="molecule type" value="Genomic_DNA"/>
</dbReference>
<reference evidence="3" key="1">
    <citation type="submission" date="2023-08" db="EMBL/GenBank/DDBJ databases">
        <title>Black Yeasts Isolated from many extreme environments.</title>
        <authorList>
            <person name="Coleine C."/>
            <person name="Stajich J.E."/>
            <person name="Selbmann L."/>
        </authorList>
    </citation>
    <scope>NUCLEOTIDE SEQUENCE</scope>
    <source>
        <strain evidence="3">CCFEE 5401</strain>
    </source>
</reference>
<feature type="compositionally biased region" description="Basic and acidic residues" evidence="1">
    <location>
        <begin position="110"/>
        <end position="126"/>
    </location>
</feature>
<feature type="region of interest" description="Disordered" evidence="1">
    <location>
        <begin position="280"/>
        <end position="315"/>
    </location>
</feature>
<evidence type="ECO:0000313" key="4">
    <source>
        <dbReference type="Proteomes" id="UP001310890"/>
    </source>
</evidence>
<sequence>MHFSQTFLLAAAAATALANTPAGSRYAAEKGFYGYQAPKEFGPSPLSAREAEAEAEASRPEHAQHGHWARDASYRPSYAHDGYGHMARDAYRPTELEQHGHWARDAEASFRPEHQSEHGHCTRDAEADASYRPGHQGSHGHFARDAEAEAAISQPGFNPLREPIHHGRDAEAEAEAMRNGFIPLREPVHHAREAFEPSTVDPKIPAWQFQESGEHNHEHEQEARSIHEGWVPLREPGHVRPMQARDAEPENQQGWTEHVPGRGASGFLSKVSQTIKEAVMPTGDLRSHSERDVRVQGKKAPLAGSKKAGGWGFPW</sequence>
<evidence type="ECO:0000313" key="3">
    <source>
        <dbReference type="EMBL" id="KAK5108952.1"/>
    </source>
</evidence>
<feature type="chain" id="PRO_5043030627" evidence="2">
    <location>
        <begin position="19"/>
        <end position="315"/>
    </location>
</feature>
<feature type="compositionally biased region" description="Basic and acidic residues" evidence="1">
    <location>
        <begin position="212"/>
        <end position="227"/>
    </location>
</feature>
<organism evidence="3 4">
    <name type="scientific">Meristemomyces frigidus</name>
    <dbReference type="NCBI Taxonomy" id="1508187"/>
    <lineage>
        <taxon>Eukaryota</taxon>
        <taxon>Fungi</taxon>
        <taxon>Dikarya</taxon>
        <taxon>Ascomycota</taxon>
        <taxon>Pezizomycotina</taxon>
        <taxon>Dothideomycetes</taxon>
        <taxon>Dothideomycetidae</taxon>
        <taxon>Mycosphaerellales</taxon>
        <taxon>Teratosphaeriaceae</taxon>
        <taxon>Meristemomyces</taxon>
    </lineage>
</organism>
<feature type="region of interest" description="Disordered" evidence="1">
    <location>
        <begin position="43"/>
        <end position="68"/>
    </location>
</feature>
<comment type="caution">
    <text evidence="3">The sequence shown here is derived from an EMBL/GenBank/DDBJ whole genome shotgun (WGS) entry which is preliminary data.</text>
</comment>
<accession>A0AAN7YHQ3</accession>
<keyword evidence="2" id="KW-0732">Signal</keyword>